<keyword evidence="3" id="KW-0813">Transport</keyword>
<dbReference type="PROSITE" id="PS51384">
    <property type="entry name" value="FAD_FR"/>
    <property type="match status" value="1"/>
</dbReference>
<dbReference type="InterPro" id="IPR008254">
    <property type="entry name" value="Flavodoxin/NO_synth"/>
</dbReference>
<evidence type="ECO:0000256" key="2">
    <source>
        <dbReference type="ARBA" id="ARBA00022643"/>
    </source>
</evidence>
<dbReference type="RefSeq" id="WP_211926036.1">
    <property type="nucleotide sequence ID" value="NZ_JAGQFT020000004.1"/>
</dbReference>
<evidence type="ECO:0000256" key="5">
    <source>
        <dbReference type="SAM" id="Phobius"/>
    </source>
</evidence>
<dbReference type="PANTHER" id="PTHR19384:SF17">
    <property type="entry name" value="NADPH--CYTOCHROME P450 REDUCTASE"/>
    <property type="match status" value="1"/>
</dbReference>
<evidence type="ECO:0000256" key="4">
    <source>
        <dbReference type="ARBA" id="ARBA00023797"/>
    </source>
</evidence>
<evidence type="ECO:0000259" key="6">
    <source>
        <dbReference type="PROSITE" id="PS50902"/>
    </source>
</evidence>
<dbReference type="Gene3D" id="3.40.50.360">
    <property type="match status" value="1"/>
</dbReference>
<dbReference type="SUPFAM" id="SSF52343">
    <property type="entry name" value="Ferredoxin reductase-like, C-terminal NADP-linked domain"/>
    <property type="match status" value="1"/>
</dbReference>
<dbReference type="PRINTS" id="PR00369">
    <property type="entry name" value="FLAVODOXIN"/>
</dbReference>
<dbReference type="Gene3D" id="3.40.50.80">
    <property type="entry name" value="Nucleotide-binding domain of ferredoxin-NADP reductase (FNR) module"/>
    <property type="match status" value="1"/>
</dbReference>
<name>A0A8J8AX65_9GAMM</name>
<feature type="domain" description="FAD-binding FR-type" evidence="7">
    <location>
        <begin position="234"/>
        <end position="402"/>
    </location>
</feature>
<dbReference type="InterPro" id="IPR039261">
    <property type="entry name" value="FNR_nucleotide-bd"/>
</dbReference>
<accession>A0A8J8AX65</accession>
<dbReference type="GO" id="GO:0005829">
    <property type="term" value="C:cytosol"/>
    <property type="evidence" value="ECO:0007669"/>
    <property type="project" value="TreeGrafter"/>
</dbReference>
<dbReference type="Gene3D" id="2.40.30.10">
    <property type="entry name" value="Translation factors"/>
    <property type="match status" value="1"/>
</dbReference>
<evidence type="ECO:0000256" key="1">
    <source>
        <dbReference type="ARBA" id="ARBA00022630"/>
    </source>
</evidence>
<keyword evidence="5" id="KW-0472">Membrane</keyword>
<dbReference type="GO" id="GO:0050660">
    <property type="term" value="F:flavin adenine dinucleotide binding"/>
    <property type="evidence" value="ECO:0007669"/>
    <property type="project" value="TreeGrafter"/>
</dbReference>
<dbReference type="GO" id="GO:0010181">
    <property type="term" value="F:FMN binding"/>
    <property type="evidence" value="ECO:0007669"/>
    <property type="project" value="InterPro"/>
</dbReference>
<sequence length="541" mass="56448">MSDRAARLSVAGNALVLLLLAGVCAALAAWHGDALWRAPAPGLRNGLAAAAAVAAWAGLVVLQAVLRRRRTRARTATAGHAAVAIHFASQTGFAEDLAWRSAAALGEAGTTARVAPLDAFDPAAASTPRTVLFVAATTGEGDAPDASARFLRRVMAAPADLGRLRYGLLALGDSGYADFCGFGRRLDAWLREHGAQPLFDRIEVDDADPGALRHWLHHLGQLAGGVHLADWEAPRYAPWRLAGRRLLNPGSAGGPAFHIALEPADPAGAPTWQAGDIAEIGPEHPPARVADWLAVHGLDAAAPVEEGGLRRRLDAVLAARVLPATPPADLTPQALVDALPRLPHREYSIASLPGDGRLELLVRQQQGADGALGVGSGWLTAHAPIGGSIALRVRRNAGFHPPPAASPLLLIGNGTGLAGLRAHLKARAAGGAAPAWLLFGERSAEHDLFFAEELRAWQDCGVLWRVDLAFSRAPAGRAYVQDVLAAAAEPLRAQVDAGAAILVCGSLQGMAPAVDAVLRDVLGDARVDALAAEGRYRRDVY</sequence>
<keyword evidence="5" id="KW-0812">Transmembrane</keyword>
<evidence type="ECO:0000313" key="9">
    <source>
        <dbReference type="EMBL" id="MBS7457125.1"/>
    </source>
</evidence>
<keyword evidence="2" id="KW-0288">FMN</keyword>
<dbReference type="Proteomes" id="UP000675747">
    <property type="component" value="Unassembled WGS sequence"/>
</dbReference>
<keyword evidence="10" id="KW-1185">Reference proteome</keyword>
<evidence type="ECO:0000259" key="7">
    <source>
        <dbReference type="PROSITE" id="PS51384"/>
    </source>
</evidence>
<dbReference type="EMBL" id="JAGQFT010000033">
    <property type="protein sequence ID" value="MBR0562072.1"/>
    <property type="molecule type" value="Genomic_DNA"/>
</dbReference>
<dbReference type="InterPro" id="IPR017938">
    <property type="entry name" value="Riboflavin_synthase-like_b-brl"/>
</dbReference>
<keyword evidence="5" id="KW-1133">Transmembrane helix</keyword>
<dbReference type="InterPro" id="IPR001094">
    <property type="entry name" value="Flavdoxin-like"/>
</dbReference>
<protein>
    <recommendedName>
        <fullName evidence="4">NADPH--hemoprotein reductase</fullName>
        <ecNumber evidence="4">1.6.2.4</ecNumber>
    </recommendedName>
</protein>
<proteinExistence type="predicted"/>
<gene>
    <name evidence="9" type="ORF">KB893_008240</name>
    <name evidence="8" type="ORF">KB893_06025</name>
</gene>
<comment type="caution">
    <text evidence="8">The sequence shown here is derived from an EMBL/GenBank/DDBJ whole genome shotgun (WGS) entry which is preliminary data.</text>
</comment>
<dbReference type="EC" id="1.6.2.4" evidence="4"/>
<organism evidence="8">
    <name type="scientific">Coralloluteibacterium stylophorae</name>
    <dbReference type="NCBI Taxonomy" id="1776034"/>
    <lineage>
        <taxon>Bacteria</taxon>
        <taxon>Pseudomonadati</taxon>
        <taxon>Pseudomonadota</taxon>
        <taxon>Gammaproteobacteria</taxon>
        <taxon>Lysobacterales</taxon>
        <taxon>Lysobacteraceae</taxon>
        <taxon>Coralloluteibacterium</taxon>
    </lineage>
</organism>
<feature type="transmembrane region" description="Helical" evidence="5">
    <location>
        <begin position="47"/>
        <end position="66"/>
    </location>
</feature>
<evidence type="ECO:0000313" key="10">
    <source>
        <dbReference type="Proteomes" id="UP000675747"/>
    </source>
</evidence>
<dbReference type="InterPro" id="IPR001433">
    <property type="entry name" value="OxRdtase_FAD/NAD-bd"/>
</dbReference>
<dbReference type="Pfam" id="PF00258">
    <property type="entry name" value="Flavodoxin_1"/>
    <property type="match status" value="1"/>
</dbReference>
<dbReference type="SUPFAM" id="SSF63380">
    <property type="entry name" value="Riboflavin synthase domain-like"/>
    <property type="match status" value="1"/>
</dbReference>
<keyword evidence="3" id="KW-0249">Electron transport</keyword>
<dbReference type="SUPFAM" id="SSF52218">
    <property type="entry name" value="Flavoproteins"/>
    <property type="match status" value="1"/>
</dbReference>
<dbReference type="InterPro" id="IPR017927">
    <property type="entry name" value="FAD-bd_FR_type"/>
</dbReference>
<dbReference type="PRINTS" id="PR00371">
    <property type="entry name" value="FPNCR"/>
</dbReference>
<reference evidence="8" key="2">
    <citation type="submission" date="2021-04" db="EMBL/GenBank/DDBJ databases">
        <authorList>
            <person name="Karlyshev A.V."/>
        </authorList>
    </citation>
    <scope>NUCLEOTIDE SEQUENCE</scope>
    <source>
        <strain evidence="8">LMG 29479</strain>
    </source>
</reference>
<dbReference type="CDD" id="cd06200">
    <property type="entry name" value="SiR_like1"/>
    <property type="match status" value="1"/>
</dbReference>
<dbReference type="AlphaFoldDB" id="A0A8J8AX65"/>
<dbReference type="InterPro" id="IPR029039">
    <property type="entry name" value="Flavoprotein-like_sf"/>
</dbReference>
<reference evidence="9 10" key="1">
    <citation type="journal article" date="2021" name="Microbiol. Resour. Announc.">
        <title>Draft Genome Sequence of Coralloluteibacterium stylophorae LMG 29479T.</title>
        <authorList>
            <person name="Karlyshev A.V."/>
            <person name="Kudryashova E.B."/>
            <person name="Ariskina E.V."/>
            <person name="Conroy A.P."/>
            <person name="Abidueva E.Y."/>
        </authorList>
    </citation>
    <scope>NUCLEOTIDE SEQUENCE [LARGE SCALE GENOMIC DNA]</scope>
    <source>
        <strain evidence="9 10">LMG 29479</strain>
    </source>
</reference>
<dbReference type="PANTHER" id="PTHR19384">
    <property type="entry name" value="NITRIC OXIDE SYNTHASE-RELATED"/>
    <property type="match status" value="1"/>
</dbReference>
<evidence type="ECO:0000256" key="3">
    <source>
        <dbReference type="ARBA" id="ARBA00022982"/>
    </source>
</evidence>
<evidence type="ECO:0000313" key="8">
    <source>
        <dbReference type="EMBL" id="MBR0562072.1"/>
    </source>
</evidence>
<dbReference type="EMBL" id="JAGQFT020000004">
    <property type="protein sequence ID" value="MBS7457125.1"/>
    <property type="molecule type" value="Genomic_DNA"/>
</dbReference>
<dbReference type="GO" id="GO:0003958">
    <property type="term" value="F:NADPH-hemoprotein reductase activity"/>
    <property type="evidence" value="ECO:0007669"/>
    <property type="project" value="UniProtKB-EC"/>
</dbReference>
<dbReference type="InterPro" id="IPR001709">
    <property type="entry name" value="Flavoprot_Pyr_Nucl_cyt_Rdtase"/>
</dbReference>
<dbReference type="PROSITE" id="PS50902">
    <property type="entry name" value="FLAVODOXIN_LIKE"/>
    <property type="match status" value="1"/>
</dbReference>
<dbReference type="Pfam" id="PF00175">
    <property type="entry name" value="NAD_binding_1"/>
    <property type="match status" value="1"/>
</dbReference>
<keyword evidence="1" id="KW-0285">Flavoprotein</keyword>
<feature type="domain" description="Flavodoxin-like" evidence="6">
    <location>
        <begin position="83"/>
        <end position="220"/>
    </location>
</feature>